<gene>
    <name evidence="6" type="ORF">N869_01160</name>
</gene>
<dbReference type="SMART" id="SM01006">
    <property type="entry name" value="AlcB"/>
    <property type="match status" value="1"/>
</dbReference>
<comment type="caution">
    <text evidence="6">The sequence shown here is derived from an EMBL/GenBank/DDBJ whole genome shotgun (WGS) entry which is preliminary data.</text>
</comment>
<evidence type="ECO:0000259" key="5">
    <source>
        <dbReference type="SMART" id="SM01006"/>
    </source>
</evidence>
<dbReference type="PANTHER" id="PTHR31438:SF1">
    <property type="entry name" value="LYSINE N-ACYLTRANSFERASE C17G9.06C-RELATED"/>
    <property type="match status" value="1"/>
</dbReference>
<evidence type="ECO:0000256" key="4">
    <source>
        <dbReference type="ARBA" id="ARBA00031122"/>
    </source>
</evidence>
<dbReference type="SUPFAM" id="SSF55729">
    <property type="entry name" value="Acyl-CoA N-acyltransferases (Nat)"/>
    <property type="match status" value="1"/>
</dbReference>
<dbReference type="UniPathway" id="UPA00011"/>
<dbReference type="OrthoDB" id="5177616at2"/>
<proteinExistence type="predicted"/>
<dbReference type="EMBL" id="AXCZ01000087">
    <property type="protein sequence ID" value="KGM12865.1"/>
    <property type="molecule type" value="Genomic_DNA"/>
</dbReference>
<evidence type="ECO:0000313" key="6">
    <source>
        <dbReference type="EMBL" id="KGM12865.1"/>
    </source>
</evidence>
<evidence type="ECO:0000256" key="3">
    <source>
        <dbReference type="ARBA" id="ARBA00020586"/>
    </source>
</evidence>
<evidence type="ECO:0000313" key="7">
    <source>
        <dbReference type="Proteomes" id="UP000054314"/>
    </source>
</evidence>
<evidence type="ECO:0000256" key="1">
    <source>
        <dbReference type="ARBA" id="ARBA00003818"/>
    </source>
</evidence>
<name>A0A0A0BY24_9CELL</name>
<reference evidence="6 7" key="1">
    <citation type="submission" date="2013-08" db="EMBL/GenBank/DDBJ databases">
        <title>Genome sequencing of Cellulomonas bogoriensis 69B4.</title>
        <authorList>
            <person name="Chen F."/>
            <person name="Li Y."/>
            <person name="Wang G."/>
        </authorList>
    </citation>
    <scope>NUCLEOTIDE SEQUENCE [LARGE SCALE GENOMIC DNA]</scope>
    <source>
        <strain evidence="6 7">69B4</strain>
    </source>
</reference>
<comment type="function">
    <text evidence="1">Acyltransferase required for the direct transfer of medium- to long-chain fatty acyl moieties from a carrier protein (MbtL) on to the epsilon-amino group of lysine residue in the mycobactin core.</text>
</comment>
<protein>
    <recommendedName>
        <fullName evidence="3">Lysine N-acyltransferase MbtK</fullName>
    </recommendedName>
    <alternativeName>
        <fullName evidence="4">Mycobactin synthase protein K</fullName>
    </alternativeName>
</protein>
<accession>A0A0A0BY24</accession>
<dbReference type="GO" id="GO:0019290">
    <property type="term" value="P:siderophore biosynthetic process"/>
    <property type="evidence" value="ECO:0007669"/>
    <property type="project" value="InterPro"/>
</dbReference>
<dbReference type="InterPro" id="IPR016181">
    <property type="entry name" value="Acyl_CoA_acyltransferase"/>
</dbReference>
<comment type="pathway">
    <text evidence="2">Siderophore biosynthesis; mycobactin biosynthesis.</text>
</comment>
<dbReference type="PANTHER" id="PTHR31438">
    <property type="entry name" value="LYSINE N-ACYLTRANSFERASE C17G9.06C-RELATED"/>
    <property type="match status" value="1"/>
</dbReference>
<feature type="domain" description="Acyltransferase MbtK/IucB-like conserved" evidence="5">
    <location>
        <begin position="39"/>
        <end position="87"/>
    </location>
</feature>
<dbReference type="Pfam" id="PF13523">
    <property type="entry name" value="Acetyltransf_8"/>
    <property type="match status" value="1"/>
</dbReference>
<organism evidence="6 7">
    <name type="scientific">Cellulomonas bogoriensis 69B4 = DSM 16987</name>
    <dbReference type="NCBI Taxonomy" id="1386082"/>
    <lineage>
        <taxon>Bacteria</taxon>
        <taxon>Bacillati</taxon>
        <taxon>Actinomycetota</taxon>
        <taxon>Actinomycetes</taxon>
        <taxon>Micrococcales</taxon>
        <taxon>Cellulomonadaceae</taxon>
        <taxon>Cellulomonas</taxon>
    </lineage>
</organism>
<dbReference type="RefSeq" id="WP_052105295.1">
    <property type="nucleotide sequence ID" value="NZ_AXCZ01000087.1"/>
</dbReference>
<dbReference type="Proteomes" id="UP000054314">
    <property type="component" value="Unassembled WGS sequence"/>
</dbReference>
<dbReference type="GO" id="GO:0016410">
    <property type="term" value="F:N-acyltransferase activity"/>
    <property type="evidence" value="ECO:0007669"/>
    <property type="project" value="TreeGrafter"/>
</dbReference>
<dbReference type="InterPro" id="IPR019432">
    <property type="entry name" value="Acyltransferase_MbtK/IucB-like"/>
</dbReference>
<keyword evidence="7" id="KW-1185">Reference proteome</keyword>
<dbReference type="AlphaFoldDB" id="A0A0A0BY24"/>
<sequence>MTAPPASGRTAPPARLLTGAAGQEVHREHLPGVGDVSATVLDPDVDVAVVHPWVTRPGARFWGLGDLDVHELAAVYRHVDSLPSHHAFLLRWQERPVALLQTYAPEHDPVGERYDVATGDVGVHFFLAERGPGAAARWPVVLVLLDAVVLARPGARRVVVEPDVRNAAALARLARLGFTLGVRARVGHKDAQLAFGDVPHLRRVAAQARSRLTDANPRAGE</sequence>
<dbReference type="Gene3D" id="3.40.630.30">
    <property type="match status" value="1"/>
</dbReference>
<evidence type="ECO:0000256" key="2">
    <source>
        <dbReference type="ARBA" id="ARBA00005102"/>
    </source>
</evidence>